<protein>
    <recommendedName>
        <fullName evidence="6">Transcriptional regulatory protein</fullName>
    </recommendedName>
</protein>
<organism evidence="4 5">
    <name type="scientific">Scytalidium lignicola</name>
    <name type="common">Hyphomycete</name>
    <dbReference type="NCBI Taxonomy" id="5539"/>
    <lineage>
        <taxon>Eukaryota</taxon>
        <taxon>Fungi</taxon>
        <taxon>Dikarya</taxon>
        <taxon>Ascomycota</taxon>
        <taxon>Pezizomycotina</taxon>
        <taxon>Leotiomycetes</taxon>
        <taxon>Leotiomycetes incertae sedis</taxon>
        <taxon>Scytalidium</taxon>
    </lineage>
</organism>
<dbReference type="Pfam" id="PF20772">
    <property type="entry name" value="TACO1_YebC_N"/>
    <property type="match status" value="1"/>
</dbReference>
<evidence type="ECO:0000259" key="2">
    <source>
        <dbReference type="Pfam" id="PF01709"/>
    </source>
</evidence>
<dbReference type="OrthoDB" id="2017544at2759"/>
<sequence>MGVDAKKNQQRSMFSHEIALASKLYGGDPNSNPRLATILANAKKAGFPKASMEAAIARGQGRSTSGAALENLTLEVIMPSQVAMVIDIETDNRARSLMELRYLVKSHGGTVSPTSYLFTKKGRVSFEKDERNLGVDEVLDEAIEAGAEDVETDEDGNVVVWTEPQATTSAAQALMKSLDLKVQSSEIIWDANEDTKVKLDSTEAVKALSEFVDALQENTSVEGVYANVAQGGIEDEAWEELQSKLAA</sequence>
<comment type="similarity">
    <text evidence="1">Belongs to the TACO1 family.</text>
</comment>
<dbReference type="Gene3D" id="3.30.70.980">
    <property type="match status" value="2"/>
</dbReference>
<dbReference type="Pfam" id="PF01709">
    <property type="entry name" value="Transcrip_reg"/>
    <property type="match status" value="1"/>
</dbReference>
<dbReference type="PANTHER" id="PTHR12532">
    <property type="entry name" value="TRANSLATIONAL ACTIVATOR OF CYTOCHROME C OXIDASE 1"/>
    <property type="match status" value="1"/>
</dbReference>
<name>A0A3E2HFS2_SCYLI</name>
<feature type="non-terminal residue" evidence="4">
    <location>
        <position position="247"/>
    </location>
</feature>
<dbReference type="InterPro" id="IPR026564">
    <property type="entry name" value="Transcrip_reg_TACO1-like_dom3"/>
</dbReference>
<dbReference type="InterPro" id="IPR049083">
    <property type="entry name" value="TACO1_YebC_N"/>
</dbReference>
<evidence type="ECO:0000256" key="1">
    <source>
        <dbReference type="ARBA" id="ARBA00008724"/>
    </source>
</evidence>
<evidence type="ECO:0000259" key="3">
    <source>
        <dbReference type="Pfam" id="PF20772"/>
    </source>
</evidence>
<dbReference type="STRING" id="5539.A0A3E2HFS2"/>
<dbReference type="SUPFAM" id="SSF75625">
    <property type="entry name" value="YebC-like"/>
    <property type="match status" value="1"/>
</dbReference>
<feature type="domain" description="TACO1/YebC-like N-terminal" evidence="3">
    <location>
        <begin position="3"/>
        <end position="61"/>
    </location>
</feature>
<evidence type="ECO:0008006" key="6">
    <source>
        <dbReference type="Google" id="ProtNLM"/>
    </source>
</evidence>
<dbReference type="InterPro" id="IPR029072">
    <property type="entry name" value="YebC-like"/>
</dbReference>
<dbReference type="AlphaFoldDB" id="A0A3E2HFS2"/>
<gene>
    <name evidence="4" type="ORF">B7463_g4128</name>
</gene>
<dbReference type="InterPro" id="IPR048300">
    <property type="entry name" value="TACO1_YebC-like_2nd/3rd_dom"/>
</dbReference>
<feature type="domain" description="TACO1/YebC-like second and third" evidence="2">
    <location>
        <begin position="70"/>
        <end position="228"/>
    </location>
</feature>
<dbReference type="GO" id="GO:0005739">
    <property type="term" value="C:mitochondrion"/>
    <property type="evidence" value="ECO:0007669"/>
    <property type="project" value="TreeGrafter"/>
</dbReference>
<dbReference type="PANTHER" id="PTHR12532:SF0">
    <property type="entry name" value="TRANSLATIONAL ACTIVATOR OF CYTOCHROME C OXIDASE 1"/>
    <property type="match status" value="1"/>
</dbReference>
<proteinExistence type="inferred from homology"/>
<evidence type="ECO:0000313" key="4">
    <source>
        <dbReference type="EMBL" id="RFU32205.1"/>
    </source>
</evidence>
<dbReference type="InterPro" id="IPR017856">
    <property type="entry name" value="Integrase-like_N"/>
</dbReference>
<comment type="caution">
    <text evidence="4">The sequence shown here is derived from an EMBL/GenBank/DDBJ whole genome shotgun (WGS) entry which is preliminary data.</text>
</comment>
<dbReference type="OMA" id="NFDIPDE"/>
<accession>A0A3E2HFS2</accession>
<reference evidence="4 5" key="1">
    <citation type="submission" date="2018-05" db="EMBL/GenBank/DDBJ databases">
        <title>Draft genome sequence of Scytalidium lignicola DSM 105466, a ubiquitous saprotrophic fungus.</title>
        <authorList>
            <person name="Buettner E."/>
            <person name="Gebauer A.M."/>
            <person name="Hofrichter M."/>
            <person name="Liers C."/>
            <person name="Kellner H."/>
        </authorList>
    </citation>
    <scope>NUCLEOTIDE SEQUENCE [LARGE SCALE GENOMIC DNA]</scope>
    <source>
        <strain evidence="4 5">DSM 105466</strain>
    </source>
</reference>
<dbReference type="Proteomes" id="UP000258309">
    <property type="component" value="Unassembled WGS sequence"/>
</dbReference>
<dbReference type="InterPro" id="IPR002876">
    <property type="entry name" value="Transcrip_reg_TACO1-like"/>
</dbReference>
<evidence type="ECO:0000313" key="5">
    <source>
        <dbReference type="Proteomes" id="UP000258309"/>
    </source>
</evidence>
<keyword evidence="5" id="KW-1185">Reference proteome</keyword>
<feature type="non-terminal residue" evidence="4">
    <location>
        <position position="1"/>
    </location>
</feature>
<dbReference type="EMBL" id="NCSJ02000059">
    <property type="protein sequence ID" value="RFU32205.1"/>
    <property type="molecule type" value="Genomic_DNA"/>
</dbReference>
<dbReference type="Gene3D" id="1.10.10.200">
    <property type="match status" value="1"/>
</dbReference>